<dbReference type="InterPro" id="IPR055050">
    <property type="entry name" value="WsaF_C"/>
</dbReference>
<dbReference type="OrthoDB" id="8994075at2"/>
<dbReference type="STRING" id="416944.SAMN05421548_10926"/>
<keyword evidence="3" id="KW-1185">Reference proteome</keyword>
<protein>
    <recommendedName>
        <fullName evidence="1">WsaF C-terminal domain-containing protein</fullName>
    </recommendedName>
</protein>
<dbReference type="CDD" id="cd03801">
    <property type="entry name" value="GT4_PimA-like"/>
    <property type="match status" value="1"/>
</dbReference>
<feature type="domain" description="WsaF C-terminal" evidence="1">
    <location>
        <begin position="169"/>
        <end position="292"/>
    </location>
</feature>
<dbReference type="AlphaFoldDB" id="A0A1G6NFY8"/>
<gene>
    <name evidence="2" type="ORF">SAMN05421548_10926</name>
</gene>
<proteinExistence type="predicted"/>
<dbReference type="Gene3D" id="3.40.50.11090">
    <property type="match status" value="1"/>
</dbReference>
<dbReference type="Pfam" id="PF22772">
    <property type="entry name" value="WsaF_C"/>
    <property type="match status" value="1"/>
</dbReference>
<dbReference type="Proteomes" id="UP000198908">
    <property type="component" value="Unassembled WGS sequence"/>
</dbReference>
<organism evidence="2 3">
    <name type="scientific">Paraburkholderia lycopersici</name>
    <dbReference type="NCBI Taxonomy" id="416944"/>
    <lineage>
        <taxon>Bacteria</taxon>
        <taxon>Pseudomonadati</taxon>
        <taxon>Pseudomonadota</taxon>
        <taxon>Betaproteobacteria</taxon>
        <taxon>Burkholderiales</taxon>
        <taxon>Burkholderiaceae</taxon>
        <taxon>Paraburkholderia</taxon>
    </lineage>
</organism>
<evidence type="ECO:0000259" key="1">
    <source>
        <dbReference type="Pfam" id="PF22772"/>
    </source>
</evidence>
<dbReference type="SUPFAM" id="SSF53756">
    <property type="entry name" value="UDP-Glycosyltransferase/glycogen phosphorylase"/>
    <property type="match status" value="1"/>
</dbReference>
<sequence>MAEIAWLIPRLIDGSGGHRTMLQHAHALEKKGHRCHLYIEGTGAPGETPPEHVEKRFGYRFENVRFGWGDVRRADLVVATVWYSAPVVANLPFPCEKIYFVQDFEACFFPMGDAFLLAENSYTHGLTPVTIGRWLRHELQSRFGTAGWHFDFGADTAVYRPLPDATRERSVCFIHKPEKPRRCARIGLQALSIVKHRMPDVKIQLYGSQEKPRVDFPVEHLGLLDYEACNALYNRAAVGLCLSSSNPSRIPFEMMAAGLPVVELWRGNTVHDFPDDAMRLCHQTPEAIAEGLLDVLADPALAARMSEAARAFMRDRAIAIETEQFCHAVERVLAGERAAPLEDRERLYRAGPVFAGERVGVLPAALRARLAEPPNARLNELPPHLRKFVAWGARTARRLLEYR</sequence>
<dbReference type="Gene3D" id="3.40.50.2000">
    <property type="entry name" value="Glycogen Phosphorylase B"/>
    <property type="match status" value="1"/>
</dbReference>
<accession>A0A1G6NFY8</accession>
<evidence type="ECO:0000313" key="2">
    <source>
        <dbReference type="EMBL" id="SDC66246.1"/>
    </source>
</evidence>
<dbReference type="EMBL" id="FMYQ01000009">
    <property type="protein sequence ID" value="SDC66246.1"/>
    <property type="molecule type" value="Genomic_DNA"/>
</dbReference>
<reference evidence="3" key="1">
    <citation type="submission" date="2016-09" db="EMBL/GenBank/DDBJ databases">
        <authorList>
            <person name="Varghese N."/>
            <person name="Submissions S."/>
        </authorList>
    </citation>
    <scope>NUCLEOTIDE SEQUENCE [LARGE SCALE GENOMIC DNA]</scope>
    <source>
        <strain evidence="3">TNe-862</strain>
    </source>
</reference>
<evidence type="ECO:0000313" key="3">
    <source>
        <dbReference type="Proteomes" id="UP000198908"/>
    </source>
</evidence>
<name>A0A1G6NFY8_9BURK</name>